<gene>
    <name evidence="3" type="ORF">OTU49_008012</name>
</gene>
<feature type="signal peptide" evidence="2">
    <location>
        <begin position="1"/>
        <end position="18"/>
    </location>
</feature>
<evidence type="ECO:0000313" key="4">
    <source>
        <dbReference type="Proteomes" id="UP001445076"/>
    </source>
</evidence>
<proteinExistence type="predicted"/>
<feature type="chain" id="PRO_5043553245" evidence="2">
    <location>
        <begin position="19"/>
        <end position="551"/>
    </location>
</feature>
<name>A0AAW0WSJ5_CHEQU</name>
<feature type="transmembrane region" description="Helical" evidence="1">
    <location>
        <begin position="514"/>
        <end position="534"/>
    </location>
</feature>
<evidence type="ECO:0000256" key="1">
    <source>
        <dbReference type="SAM" id="Phobius"/>
    </source>
</evidence>
<dbReference type="InterPro" id="IPR031751">
    <property type="entry name" value="DUF4735"/>
</dbReference>
<dbReference type="Proteomes" id="UP001445076">
    <property type="component" value="Unassembled WGS sequence"/>
</dbReference>
<comment type="caution">
    <text evidence="3">The sequence shown here is derived from an EMBL/GenBank/DDBJ whole genome shotgun (WGS) entry which is preliminary data.</text>
</comment>
<keyword evidence="4" id="KW-1185">Reference proteome</keyword>
<dbReference type="GO" id="GO:0005829">
    <property type="term" value="C:cytosol"/>
    <property type="evidence" value="ECO:0007669"/>
    <property type="project" value="TreeGrafter"/>
</dbReference>
<keyword evidence="2" id="KW-0732">Signal</keyword>
<accession>A0AAW0WSJ5</accession>
<reference evidence="3 4" key="1">
    <citation type="journal article" date="2024" name="BMC Genomics">
        <title>Genome assembly of redclaw crayfish (Cherax quadricarinatus) provides insights into its immune adaptation and hypoxia tolerance.</title>
        <authorList>
            <person name="Liu Z."/>
            <person name="Zheng J."/>
            <person name="Li H."/>
            <person name="Fang K."/>
            <person name="Wang S."/>
            <person name="He J."/>
            <person name="Zhou D."/>
            <person name="Weng S."/>
            <person name="Chi M."/>
            <person name="Gu Z."/>
            <person name="He J."/>
            <person name="Li F."/>
            <person name="Wang M."/>
        </authorList>
    </citation>
    <scope>NUCLEOTIDE SEQUENCE [LARGE SCALE GENOMIC DNA]</scope>
    <source>
        <strain evidence="3">ZL_2023a</strain>
    </source>
</reference>
<dbReference type="EMBL" id="JARKIK010000064">
    <property type="protein sequence ID" value="KAK8730444.1"/>
    <property type="molecule type" value="Genomic_DNA"/>
</dbReference>
<keyword evidence="1" id="KW-0472">Membrane</keyword>
<dbReference type="Pfam" id="PF15882">
    <property type="entry name" value="DUF4735"/>
    <property type="match status" value="1"/>
</dbReference>
<dbReference type="PANTHER" id="PTHR33539:SF1">
    <property type="entry name" value="UPF0764 PROTEIN C16ORF89"/>
    <property type="match status" value="1"/>
</dbReference>
<evidence type="ECO:0000313" key="3">
    <source>
        <dbReference type="EMBL" id="KAK8730444.1"/>
    </source>
</evidence>
<dbReference type="AlphaFoldDB" id="A0AAW0WSJ5"/>
<protein>
    <submittedName>
        <fullName evidence="3">Uncharacterized protein</fullName>
    </submittedName>
</protein>
<evidence type="ECO:0000256" key="2">
    <source>
        <dbReference type="SAM" id="SignalP"/>
    </source>
</evidence>
<sequence length="551" mass="61987">MALYTFIIQATIKLLIVAEWEWSKTSVRGGQVRLGAYKGSKERIHRFSLVRSNSSFGLQHQGGSDTQLVMQVLAALDKVIDYYEKNYEFINFDGMFGAKVVEGQLNLLVAEYNKGFLSGIMDSIMKNDVSRMAARAGRVVKLAVPYLHEKDEEYMKRLKRMFQLSWDIGHSHRTVDMSLLWSSHVRLLAQPETLNEVESDHCMAELLEPVNGMMCHMTESCQRMMTRPGRDKYALNHQILYTMVAEMSGCGSRLEQWLVKHKRSGSVEQLQGEMCSNLYTDAVSLATATFTDNILTFRDLLLEMEFICGMLGYVEFLKRDWLTGIFEWQNELGCFPATKPYLTVGRKLLTEERLPDGCQSHLTAVASAALSVHLRYLLYPGHEAVRVGAAGGKISPLPLALQPPLGSFQVHTGSGILLNQPLFRDDIPSGLSRVAEQDKSLEDKADIVLKHLEEMKASTKKEASITQAAMALLSSRPGGVPKHSNKFILPELALPVPHYLSSTASETTSHTSMAPFYFVIASIALVILVMLRYVHAKRRAHSMFRNRFRLE</sequence>
<keyword evidence="1" id="KW-1133">Transmembrane helix</keyword>
<dbReference type="GO" id="GO:0016020">
    <property type="term" value="C:membrane"/>
    <property type="evidence" value="ECO:0007669"/>
    <property type="project" value="TreeGrafter"/>
</dbReference>
<keyword evidence="1" id="KW-0812">Transmembrane</keyword>
<dbReference type="PANTHER" id="PTHR33539">
    <property type="entry name" value="UPF0764 PROTEIN C16ORF89"/>
    <property type="match status" value="1"/>
</dbReference>
<organism evidence="3 4">
    <name type="scientific">Cherax quadricarinatus</name>
    <name type="common">Australian red claw crayfish</name>
    <dbReference type="NCBI Taxonomy" id="27406"/>
    <lineage>
        <taxon>Eukaryota</taxon>
        <taxon>Metazoa</taxon>
        <taxon>Ecdysozoa</taxon>
        <taxon>Arthropoda</taxon>
        <taxon>Crustacea</taxon>
        <taxon>Multicrustacea</taxon>
        <taxon>Malacostraca</taxon>
        <taxon>Eumalacostraca</taxon>
        <taxon>Eucarida</taxon>
        <taxon>Decapoda</taxon>
        <taxon>Pleocyemata</taxon>
        <taxon>Astacidea</taxon>
        <taxon>Parastacoidea</taxon>
        <taxon>Parastacidae</taxon>
        <taxon>Cherax</taxon>
    </lineage>
</organism>